<sequence>MRNGARVRWGREGQVNDLPLASLAVWVPLVGALITSLAPRHRTPWWGLAGALVSAMASLGLVVDVAREGPRQESLGGWGAPLGIELWVDGLAALMVAMCAVVGLAVSVYAVAYFKPDGPNGGHAEESQLRRQAYFWRLWLLVWAAMVAAFVSADLFNLYVAIEVLGLGAVSLVALAGGRALPAALRYLYVTLCGSLFYLSGVVLLYGDIGALDMATLGGRLAQGPTATAALTLMVVGLSLKTALFPLHFWLPQAHADAPAPVSALLSALVIKVTFYILIRLGVTVFAGVGAAQAGGVLLVLGVIAILWGSLRALLQTRLKMMVAYSTVAQVGYLFVVLGLAPRTEASVVWQAGAYFMIAHACAKGAMFLAAGAIARAVGHDQIGQMRGVGQGLALPFFAFGLGGISLMGLPPSGGFVAKWLFITGAVASGDVIVVIALAGGGLLAAAYVVKTLGLAFERAPREGAPSLRPISPLLGWSAMALAAVAVILGVAAGAPLALLEVGLPFGSSLAEGVSP</sequence>
<feature type="transmembrane region" description="Helical" evidence="8">
    <location>
        <begin position="323"/>
        <end position="341"/>
    </location>
</feature>
<dbReference type="PRINTS" id="PR01437">
    <property type="entry name" value="NUOXDRDTASE4"/>
</dbReference>
<dbReference type="GO" id="GO:0042773">
    <property type="term" value="P:ATP synthesis coupled electron transport"/>
    <property type="evidence" value="ECO:0007669"/>
    <property type="project" value="InterPro"/>
</dbReference>
<feature type="transmembrane region" description="Helical" evidence="8">
    <location>
        <begin position="471"/>
        <end position="499"/>
    </location>
</feature>
<feature type="transmembrane region" description="Helical" evidence="8">
    <location>
        <begin position="86"/>
        <end position="114"/>
    </location>
</feature>
<feature type="domain" description="NADH:quinone oxidoreductase/Mrp antiporter transmembrane" evidence="9">
    <location>
        <begin position="152"/>
        <end position="438"/>
    </location>
</feature>
<feature type="transmembrane region" description="Helical" evidence="8">
    <location>
        <begin position="389"/>
        <end position="408"/>
    </location>
</feature>
<feature type="transmembrane region" description="Helical" evidence="8">
    <location>
        <begin position="45"/>
        <end position="66"/>
    </location>
</feature>
<dbReference type="EMBL" id="QHKO01000001">
    <property type="protein sequence ID" value="RAL25291.1"/>
    <property type="molecule type" value="Genomic_DNA"/>
</dbReference>
<feature type="transmembrane region" description="Helical" evidence="8">
    <location>
        <begin position="134"/>
        <end position="152"/>
    </location>
</feature>
<name>A0A328CD71_9DELT</name>
<organism evidence="10 11">
    <name type="scientific">Lujinxingia litoralis</name>
    <dbReference type="NCBI Taxonomy" id="2211119"/>
    <lineage>
        <taxon>Bacteria</taxon>
        <taxon>Deltaproteobacteria</taxon>
        <taxon>Bradymonadales</taxon>
        <taxon>Lujinxingiaceae</taxon>
        <taxon>Lujinxingia</taxon>
    </lineage>
</organism>
<dbReference type="Proteomes" id="UP000249169">
    <property type="component" value="Unassembled WGS sequence"/>
</dbReference>
<reference evidence="10 11" key="1">
    <citation type="submission" date="2018-05" db="EMBL/GenBank/DDBJ databases">
        <title>Lujinxingia marina gen. nov. sp. nov., a new facultative anaerobic member of the class Deltaproteobacteria, and proposal of Lujinxingaceae fam. nov.</title>
        <authorList>
            <person name="Li C.-M."/>
        </authorList>
    </citation>
    <scope>NUCLEOTIDE SEQUENCE [LARGE SCALE GENOMIC DNA]</scope>
    <source>
        <strain evidence="10 11">B210</strain>
    </source>
</reference>
<comment type="subcellular location">
    <subcellularLocation>
        <location evidence="1">Cell membrane</location>
        <topology evidence="1">Multi-pass membrane protein</topology>
    </subcellularLocation>
    <subcellularLocation>
        <location evidence="7">Membrane</location>
        <topology evidence="7">Multi-pass membrane protein</topology>
    </subcellularLocation>
</comment>
<keyword evidence="5 8" id="KW-1133">Transmembrane helix</keyword>
<keyword evidence="4 7" id="KW-0812">Transmembrane</keyword>
<feature type="transmembrane region" description="Helical" evidence="8">
    <location>
        <begin position="420"/>
        <end position="450"/>
    </location>
</feature>
<evidence type="ECO:0000256" key="7">
    <source>
        <dbReference type="RuleBase" id="RU000320"/>
    </source>
</evidence>
<keyword evidence="3" id="KW-1003">Cell membrane</keyword>
<dbReference type="AlphaFoldDB" id="A0A328CD71"/>
<dbReference type="Pfam" id="PF00361">
    <property type="entry name" value="Proton_antipo_M"/>
    <property type="match status" value="1"/>
</dbReference>
<dbReference type="GO" id="GO:0008137">
    <property type="term" value="F:NADH dehydrogenase (ubiquinone) activity"/>
    <property type="evidence" value="ECO:0007669"/>
    <property type="project" value="InterPro"/>
</dbReference>
<protein>
    <submittedName>
        <fullName evidence="10">Oxidoreductase</fullName>
    </submittedName>
</protein>
<proteinExistence type="inferred from homology"/>
<evidence type="ECO:0000313" key="10">
    <source>
        <dbReference type="EMBL" id="RAL25291.1"/>
    </source>
</evidence>
<comment type="similarity">
    <text evidence="2">Belongs to the CPA3 antiporters (TC 2.A.63) subunit D family.</text>
</comment>
<keyword evidence="6 8" id="KW-0472">Membrane</keyword>
<dbReference type="InterPro" id="IPR003918">
    <property type="entry name" value="NADH_UbQ_OxRdtase"/>
</dbReference>
<dbReference type="PANTHER" id="PTHR42703:SF1">
    <property type="entry name" value="NA(+)_H(+) ANTIPORTER SUBUNIT D1"/>
    <property type="match status" value="1"/>
</dbReference>
<dbReference type="OrthoDB" id="9768329at2"/>
<evidence type="ECO:0000256" key="6">
    <source>
        <dbReference type="ARBA" id="ARBA00023136"/>
    </source>
</evidence>
<dbReference type="PANTHER" id="PTHR42703">
    <property type="entry name" value="NADH DEHYDROGENASE"/>
    <property type="match status" value="1"/>
</dbReference>
<gene>
    <name evidence="10" type="ORF">DL240_03510</name>
</gene>
<evidence type="ECO:0000256" key="3">
    <source>
        <dbReference type="ARBA" id="ARBA00022475"/>
    </source>
</evidence>
<evidence type="ECO:0000259" key="9">
    <source>
        <dbReference type="Pfam" id="PF00361"/>
    </source>
</evidence>
<dbReference type="InterPro" id="IPR050586">
    <property type="entry name" value="CPA3_Na-H_Antiporter_D"/>
</dbReference>
<feature type="transmembrane region" description="Helical" evidence="8">
    <location>
        <begin position="227"/>
        <end position="251"/>
    </location>
</feature>
<evidence type="ECO:0000256" key="1">
    <source>
        <dbReference type="ARBA" id="ARBA00004651"/>
    </source>
</evidence>
<dbReference type="GO" id="GO:0005886">
    <property type="term" value="C:plasma membrane"/>
    <property type="evidence" value="ECO:0007669"/>
    <property type="project" value="UniProtKB-SubCell"/>
</dbReference>
<evidence type="ECO:0000256" key="4">
    <source>
        <dbReference type="ARBA" id="ARBA00022692"/>
    </source>
</evidence>
<evidence type="ECO:0000256" key="8">
    <source>
        <dbReference type="SAM" id="Phobius"/>
    </source>
</evidence>
<feature type="transmembrane region" description="Helical" evidence="8">
    <location>
        <begin position="158"/>
        <end position="175"/>
    </location>
</feature>
<evidence type="ECO:0000256" key="5">
    <source>
        <dbReference type="ARBA" id="ARBA00022989"/>
    </source>
</evidence>
<feature type="transmembrane region" description="Helical" evidence="8">
    <location>
        <begin position="187"/>
        <end position="207"/>
    </location>
</feature>
<feature type="transmembrane region" description="Helical" evidence="8">
    <location>
        <begin position="285"/>
        <end position="311"/>
    </location>
</feature>
<keyword evidence="11" id="KW-1185">Reference proteome</keyword>
<feature type="transmembrane region" description="Helical" evidence="8">
    <location>
        <begin position="353"/>
        <end position="377"/>
    </location>
</feature>
<feature type="transmembrane region" description="Helical" evidence="8">
    <location>
        <begin position="258"/>
        <end position="279"/>
    </location>
</feature>
<feature type="transmembrane region" description="Helical" evidence="8">
    <location>
        <begin position="20"/>
        <end position="38"/>
    </location>
</feature>
<evidence type="ECO:0000256" key="2">
    <source>
        <dbReference type="ARBA" id="ARBA00005346"/>
    </source>
</evidence>
<accession>A0A328CD71</accession>
<dbReference type="InterPro" id="IPR001750">
    <property type="entry name" value="ND/Mrp_TM"/>
</dbReference>
<evidence type="ECO:0000313" key="11">
    <source>
        <dbReference type="Proteomes" id="UP000249169"/>
    </source>
</evidence>
<comment type="caution">
    <text evidence="10">The sequence shown here is derived from an EMBL/GenBank/DDBJ whole genome shotgun (WGS) entry which is preliminary data.</text>
</comment>